<dbReference type="FunFam" id="3.10.20.810:FF:000001">
    <property type="entry name" value="Histidine biosynthesis bifunctional protein HisIE"/>
    <property type="match status" value="1"/>
</dbReference>
<dbReference type="GO" id="GO:0008270">
    <property type="term" value="F:zinc ion binding"/>
    <property type="evidence" value="ECO:0007669"/>
    <property type="project" value="UniProtKB-UniRule"/>
</dbReference>
<proteinExistence type="inferred from homology"/>
<dbReference type="GO" id="GO:0000287">
    <property type="term" value="F:magnesium ion binding"/>
    <property type="evidence" value="ECO:0007669"/>
    <property type="project" value="UniProtKB-UniRule"/>
</dbReference>
<feature type="binding site" evidence="14">
    <location>
        <position position="112"/>
    </location>
    <ligand>
        <name>Zn(2+)</name>
        <dbReference type="ChEBI" id="CHEBI:29105"/>
        <note>ligand shared between dimeric partners</note>
    </ligand>
</feature>
<feature type="binding site" evidence="14">
    <location>
        <position position="92"/>
    </location>
    <ligand>
        <name>Mg(2+)</name>
        <dbReference type="ChEBI" id="CHEBI:18420"/>
    </ligand>
</feature>
<keyword evidence="11 14" id="KW-0862">Zinc</keyword>
<dbReference type="InterPro" id="IPR038019">
    <property type="entry name" value="PRib_AMP_CycHydrolase_sf"/>
</dbReference>
<comment type="similarity">
    <text evidence="5">In the C-terminal section; belongs to the PRA-PH family.</text>
</comment>
<dbReference type="Proteomes" id="UP000606922">
    <property type="component" value="Unassembled WGS sequence"/>
</dbReference>
<evidence type="ECO:0000256" key="3">
    <source>
        <dbReference type="ARBA" id="ARBA00005169"/>
    </source>
</evidence>
<dbReference type="RefSeq" id="WP_188509434.1">
    <property type="nucleotide sequence ID" value="NZ_BMGB01000001.1"/>
</dbReference>
<accession>A0A916SEM4</accession>
<comment type="catalytic activity">
    <reaction evidence="2">
        <text>1-(5-phospho-beta-D-ribosyl)-ATP + H2O = 1-(5-phospho-beta-D-ribosyl)-5'-AMP + diphosphate + H(+)</text>
        <dbReference type="Rhea" id="RHEA:22828"/>
        <dbReference type="ChEBI" id="CHEBI:15377"/>
        <dbReference type="ChEBI" id="CHEBI:15378"/>
        <dbReference type="ChEBI" id="CHEBI:33019"/>
        <dbReference type="ChEBI" id="CHEBI:59457"/>
        <dbReference type="ChEBI" id="CHEBI:73183"/>
        <dbReference type="EC" id="3.6.1.31"/>
    </reaction>
</comment>
<dbReference type="EMBL" id="BMGB01000001">
    <property type="protein sequence ID" value="GGA96269.1"/>
    <property type="molecule type" value="Genomic_DNA"/>
</dbReference>
<comment type="cofactor">
    <cofactor evidence="14">
        <name>Mg(2+)</name>
        <dbReference type="ChEBI" id="CHEBI:18420"/>
    </cofactor>
    <text evidence="14">Binds 1 Mg(2+) ion per subunit.</text>
</comment>
<dbReference type="InterPro" id="IPR026660">
    <property type="entry name" value="PRA-CH"/>
</dbReference>
<keyword evidence="10 14" id="KW-0378">Hydrolase</keyword>
<dbReference type="Pfam" id="PF01502">
    <property type="entry name" value="PRA-CH"/>
    <property type="match status" value="1"/>
</dbReference>
<dbReference type="HAMAP" id="MF_01021">
    <property type="entry name" value="HisI"/>
    <property type="match status" value="1"/>
</dbReference>
<dbReference type="SUPFAM" id="SSF141734">
    <property type="entry name" value="HisI-like"/>
    <property type="match status" value="1"/>
</dbReference>
<comment type="subcellular location">
    <subcellularLocation>
        <location evidence="14">Cytoplasm</location>
    </subcellularLocation>
</comment>
<dbReference type="GO" id="GO:0004635">
    <property type="term" value="F:phosphoribosyl-AMP cyclohydrolase activity"/>
    <property type="evidence" value="ECO:0007669"/>
    <property type="project" value="UniProtKB-UniRule"/>
</dbReference>
<dbReference type="PANTHER" id="PTHR42945">
    <property type="entry name" value="HISTIDINE BIOSYNTHESIS BIFUNCTIONAL PROTEIN"/>
    <property type="match status" value="1"/>
</dbReference>
<keyword evidence="9 14" id="KW-0479">Metal-binding</keyword>
<dbReference type="InterPro" id="IPR002496">
    <property type="entry name" value="PRib_AMP_CycHydrolase_dom"/>
</dbReference>
<reference evidence="16" key="2">
    <citation type="submission" date="2020-09" db="EMBL/GenBank/DDBJ databases">
        <authorList>
            <person name="Sun Q."/>
            <person name="Zhou Y."/>
        </authorList>
    </citation>
    <scope>NUCLEOTIDE SEQUENCE</scope>
    <source>
        <strain evidence="16">CGMCC 1.12813</strain>
    </source>
</reference>
<dbReference type="AlphaFoldDB" id="A0A916SEM4"/>
<reference evidence="16" key="1">
    <citation type="journal article" date="2014" name="Int. J. Syst. Evol. Microbiol.">
        <title>Complete genome sequence of Corynebacterium casei LMG S-19264T (=DSM 44701T), isolated from a smear-ripened cheese.</title>
        <authorList>
            <consortium name="US DOE Joint Genome Institute (JGI-PGF)"/>
            <person name="Walter F."/>
            <person name="Albersmeier A."/>
            <person name="Kalinowski J."/>
            <person name="Ruckert C."/>
        </authorList>
    </citation>
    <scope>NUCLEOTIDE SEQUENCE</scope>
    <source>
        <strain evidence="16">CGMCC 1.12813</strain>
    </source>
</reference>
<comment type="similarity">
    <text evidence="14">Belongs to the PRA-CH family.</text>
</comment>
<feature type="binding site" evidence="14">
    <location>
        <position position="89"/>
    </location>
    <ligand>
        <name>Zn(2+)</name>
        <dbReference type="ChEBI" id="CHEBI:29105"/>
        <note>ligand shared between dimeric partners</note>
    </ligand>
</feature>
<gene>
    <name evidence="14" type="primary">hisI</name>
    <name evidence="16" type="ORF">GCM10010979_08430</name>
</gene>
<dbReference type="GO" id="GO:0004636">
    <property type="term" value="F:phosphoribosyl-ATP diphosphatase activity"/>
    <property type="evidence" value="ECO:0007669"/>
    <property type="project" value="UniProtKB-EC"/>
</dbReference>
<comment type="subunit">
    <text evidence="14">Homodimer.</text>
</comment>
<evidence type="ECO:0000313" key="16">
    <source>
        <dbReference type="EMBL" id="GGA96269.1"/>
    </source>
</evidence>
<dbReference type="PANTHER" id="PTHR42945:SF11">
    <property type="entry name" value="PHOSPHORIBOSYL-AMP CYCLOHYDROLASE"/>
    <property type="match status" value="1"/>
</dbReference>
<dbReference type="NCBIfam" id="NF000768">
    <property type="entry name" value="PRK00051.1"/>
    <property type="match status" value="1"/>
</dbReference>
<organism evidence="16 17">
    <name type="scientific">Conyzicola nivalis</name>
    <dbReference type="NCBI Taxonomy" id="1477021"/>
    <lineage>
        <taxon>Bacteria</taxon>
        <taxon>Bacillati</taxon>
        <taxon>Actinomycetota</taxon>
        <taxon>Actinomycetes</taxon>
        <taxon>Micrococcales</taxon>
        <taxon>Microbacteriaceae</taxon>
        <taxon>Conyzicola</taxon>
    </lineage>
</organism>
<comment type="cofactor">
    <cofactor evidence="14">
        <name>Zn(2+)</name>
        <dbReference type="ChEBI" id="CHEBI:29105"/>
    </cofactor>
    <text evidence="14">Binds 1 zinc ion per subunit.</text>
</comment>
<comment type="catalytic activity">
    <reaction evidence="1 14">
        <text>1-(5-phospho-beta-D-ribosyl)-5'-AMP + H2O = 1-(5-phospho-beta-D-ribosyl)-5-[(5-phospho-beta-D-ribosylamino)methylideneamino]imidazole-4-carboxamide</text>
        <dbReference type="Rhea" id="RHEA:20049"/>
        <dbReference type="ChEBI" id="CHEBI:15377"/>
        <dbReference type="ChEBI" id="CHEBI:58435"/>
        <dbReference type="ChEBI" id="CHEBI:59457"/>
        <dbReference type="EC" id="3.5.4.19"/>
    </reaction>
</comment>
<feature type="domain" description="Phosphoribosyl-AMP cyclohydrolase" evidence="15">
    <location>
        <begin position="41"/>
        <end position="113"/>
    </location>
</feature>
<evidence type="ECO:0000256" key="1">
    <source>
        <dbReference type="ARBA" id="ARBA00000024"/>
    </source>
</evidence>
<protein>
    <recommendedName>
        <fullName evidence="14">Phosphoribosyl-AMP cyclohydrolase</fullName>
        <shortName evidence="14">PRA-CH</shortName>
        <ecNumber evidence="14">3.5.4.19</ecNumber>
    </recommendedName>
</protein>
<evidence type="ECO:0000256" key="13">
    <source>
        <dbReference type="ARBA" id="ARBA00023102"/>
    </source>
</evidence>
<dbReference type="EC" id="3.5.4.19" evidence="14"/>
<keyword evidence="7 14" id="KW-0963">Cytoplasm</keyword>
<keyword evidence="12 14" id="KW-0460">Magnesium</keyword>
<evidence type="ECO:0000256" key="12">
    <source>
        <dbReference type="ARBA" id="ARBA00022842"/>
    </source>
</evidence>
<dbReference type="GO" id="GO:0005737">
    <property type="term" value="C:cytoplasm"/>
    <property type="evidence" value="ECO:0007669"/>
    <property type="project" value="UniProtKB-SubCell"/>
</dbReference>
<evidence type="ECO:0000256" key="7">
    <source>
        <dbReference type="ARBA" id="ARBA00022490"/>
    </source>
</evidence>
<feature type="binding site" evidence="14">
    <location>
        <position position="105"/>
    </location>
    <ligand>
        <name>Zn(2+)</name>
        <dbReference type="ChEBI" id="CHEBI:29105"/>
        <note>ligand shared between dimeric partners</note>
    </ligand>
</feature>
<name>A0A916SEM4_9MICO</name>
<evidence type="ECO:0000256" key="14">
    <source>
        <dbReference type="HAMAP-Rule" id="MF_01021"/>
    </source>
</evidence>
<dbReference type="GO" id="GO:0000105">
    <property type="term" value="P:L-histidine biosynthetic process"/>
    <property type="evidence" value="ECO:0007669"/>
    <property type="project" value="UniProtKB-UniRule"/>
</dbReference>
<evidence type="ECO:0000256" key="6">
    <source>
        <dbReference type="ARBA" id="ARBA00008299"/>
    </source>
</evidence>
<evidence type="ECO:0000256" key="5">
    <source>
        <dbReference type="ARBA" id="ARBA00007731"/>
    </source>
</evidence>
<comment type="function">
    <text evidence="14">Catalyzes the hydrolysis of the adenine ring of phosphoribosyl-AMP.</text>
</comment>
<evidence type="ECO:0000256" key="2">
    <source>
        <dbReference type="ARBA" id="ARBA00001460"/>
    </source>
</evidence>
<sequence>MTGSIELTAETVEAVIERAAFKDGGLMPAIVQQWDSKEVLMLGYMDAEALRRTLTEGRVTYWSRSRQEYWRKGDTSGNVQFVRGAALDCDADTLLVTVDQIGPACHTGAHACFDVDALAPKIGHAQ</sequence>
<evidence type="ECO:0000256" key="11">
    <source>
        <dbReference type="ARBA" id="ARBA00022833"/>
    </source>
</evidence>
<comment type="pathway">
    <text evidence="4">Amino-acid biosynthesis; L-histidine biosynthesis; L-histidine from 5-phospho-alpha-D-ribose 1-diphosphate: step 2/9.</text>
</comment>
<keyword evidence="8 14" id="KW-0028">Amino-acid biosynthesis</keyword>
<evidence type="ECO:0000259" key="15">
    <source>
        <dbReference type="Pfam" id="PF01502"/>
    </source>
</evidence>
<keyword evidence="13 14" id="KW-0368">Histidine biosynthesis</keyword>
<comment type="caution">
    <text evidence="16">The sequence shown here is derived from an EMBL/GenBank/DDBJ whole genome shotgun (WGS) entry which is preliminary data.</text>
</comment>
<feature type="binding site" evidence="14">
    <location>
        <position position="90"/>
    </location>
    <ligand>
        <name>Mg(2+)</name>
        <dbReference type="ChEBI" id="CHEBI:18420"/>
    </ligand>
</feature>
<comment type="similarity">
    <text evidence="6">In the N-terminal section; belongs to the PRA-CH family.</text>
</comment>
<dbReference type="Gene3D" id="3.10.20.810">
    <property type="entry name" value="Phosphoribosyl-AMP cyclohydrolase"/>
    <property type="match status" value="1"/>
</dbReference>
<evidence type="ECO:0000313" key="17">
    <source>
        <dbReference type="Proteomes" id="UP000606922"/>
    </source>
</evidence>
<keyword evidence="17" id="KW-1185">Reference proteome</keyword>
<feature type="binding site" evidence="14">
    <location>
        <position position="88"/>
    </location>
    <ligand>
        <name>Mg(2+)</name>
        <dbReference type="ChEBI" id="CHEBI:18420"/>
    </ligand>
</feature>
<evidence type="ECO:0000256" key="10">
    <source>
        <dbReference type="ARBA" id="ARBA00022801"/>
    </source>
</evidence>
<evidence type="ECO:0000256" key="9">
    <source>
        <dbReference type="ARBA" id="ARBA00022723"/>
    </source>
</evidence>
<evidence type="ECO:0000256" key="8">
    <source>
        <dbReference type="ARBA" id="ARBA00022605"/>
    </source>
</evidence>
<comment type="pathway">
    <text evidence="3 14">Amino-acid biosynthesis; L-histidine biosynthesis; L-histidine from 5-phospho-alpha-D-ribose 1-diphosphate: step 3/9.</text>
</comment>
<evidence type="ECO:0000256" key="4">
    <source>
        <dbReference type="ARBA" id="ARBA00005204"/>
    </source>
</evidence>